<evidence type="ECO:0000313" key="2">
    <source>
        <dbReference type="EMBL" id="EGX59457.1"/>
    </source>
</evidence>
<dbReference type="AlphaFoldDB" id="G2GAL0"/>
<comment type="caution">
    <text evidence="2">The sequence shown here is derived from an EMBL/GenBank/DDBJ whole genome shotgun (WGS) entry which is preliminary data.</text>
</comment>
<evidence type="ECO:0000313" key="3">
    <source>
        <dbReference type="Proteomes" id="UP000004217"/>
    </source>
</evidence>
<dbReference type="RefSeq" id="WP_007494848.1">
    <property type="nucleotide sequence ID" value="NZ_AGBF01000030.1"/>
</dbReference>
<sequence>MSKQPGQGGPGTGPADVTLALAVAGALHPPTGTARAPRTADARRTGARKGTASRGRRRAARG</sequence>
<feature type="compositionally biased region" description="Gly residues" evidence="1">
    <location>
        <begin position="1"/>
        <end position="12"/>
    </location>
</feature>
<dbReference type="Proteomes" id="UP000004217">
    <property type="component" value="Unassembled WGS sequence"/>
</dbReference>
<proteinExistence type="predicted"/>
<dbReference type="EMBL" id="AGBF01000030">
    <property type="protein sequence ID" value="EGX59457.1"/>
    <property type="molecule type" value="Genomic_DNA"/>
</dbReference>
<reference evidence="2 3" key="1">
    <citation type="submission" date="2011-08" db="EMBL/GenBank/DDBJ databases">
        <authorList>
            <person name="Lin Y."/>
            <person name="Hao X."/>
            <person name="Johnstone L."/>
            <person name="Miller S.J."/>
            <person name="Wei G."/>
            <person name="Rensing C."/>
        </authorList>
    </citation>
    <scope>NUCLEOTIDE SEQUENCE [LARGE SCALE GENOMIC DNA]</scope>
    <source>
        <strain evidence="2 3">K42</strain>
    </source>
</reference>
<accession>G2GAL0</accession>
<evidence type="ECO:0000256" key="1">
    <source>
        <dbReference type="SAM" id="MobiDB-lite"/>
    </source>
</evidence>
<gene>
    <name evidence="2" type="ORF">SZN_12663</name>
</gene>
<protein>
    <submittedName>
        <fullName evidence="2">Uncharacterized protein</fullName>
    </submittedName>
</protein>
<organism evidence="2 3">
    <name type="scientific">Streptomyces zinciresistens K42</name>
    <dbReference type="NCBI Taxonomy" id="700597"/>
    <lineage>
        <taxon>Bacteria</taxon>
        <taxon>Bacillati</taxon>
        <taxon>Actinomycetota</taxon>
        <taxon>Actinomycetes</taxon>
        <taxon>Kitasatosporales</taxon>
        <taxon>Streptomycetaceae</taxon>
        <taxon>Streptomyces</taxon>
    </lineage>
</organism>
<keyword evidence="3" id="KW-1185">Reference proteome</keyword>
<feature type="region of interest" description="Disordered" evidence="1">
    <location>
        <begin position="1"/>
        <end position="62"/>
    </location>
</feature>
<dbReference type="PATRIC" id="fig|700597.3.peg.2483"/>
<name>G2GAL0_9ACTN</name>